<keyword evidence="5" id="KW-0408">Iron</keyword>
<evidence type="ECO:0000313" key="10">
    <source>
        <dbReference type="EMBL" id="MPL93590.1"/>
    </source>
</evidence>
<feature type="domain" description="Radical SAM core" evidence="9">
    <location>
        <begin position="158"/>
        <end position="390"/>
    </location>
</feature>
<dbReference type="HAMAP" id="MF_01864">
    <property type="entry name" value="tRNA_metthiotr_MiaB"/>
    <property type="match status" value="1"/>
</dbReference>
<keyword evidence="4" id="KW-0479">Metal-binding</keyword>
<dbReference type="SFLD" id="SFLDG01061">
    <property type="entry name" value="methylthiotransferase"/>
    <property type="match status" value="1"/>
</dbReference>
<keyword evidence="2" id="KW-0004">4Fe-4S</keyword>
<dbReference type="PROSITE" id="PS01278">
    <property type="entry name" value="MTTASE_RADICAL"/>
    <property type="match status" value="1"/>
</dbReference>
<dbReference type="InterPro" id="IPR058240">
    <property type="entry name" value="rSAM_sf"/>
</dbReference>
<evidence type="ECO:0000259" key="7">
    <source>
        <dbReference type="PROSITE" id="PS50926"/>
    </source>
</evidence>
<dbReference type="AlphaFoldDB" id="A0A644VQU8"/>
<evidence type="ECO:0000256" key="2">
    <source>
        <dbReference type="ARBA" id="ARBA00022485"/>
    </source>
</evidence>
<feature type="domain" description="MTTase N-terminal" evidence="8">
    <location>
        <begin position="19"/>
        <end position="134"/>
    </location>
</feature>
<dbReference type="InterPro" id="IPR006638">
    <property type="entry name" value="Elp3/MiaA/NifB-like_rSAM"/>
</dbReference>
<dbReference type="SFLD" id="SFLDS00029">
    <property type="entry name" value="Radical_SAM"/>
    <property type="match status" value="1"/>
</dbReference>
<dbReference type="InterPro" id="IPR023404">
    <property type="entry name" value="rSAM_horseshoe"/>
</dbReference>
<dbReference type="InterPro" id="IPR013848">
    <property type="entry name" value="Methylthiotransferase_N"/>
</dbReference>
<dbReference type="PROSITE" id="PS50926">
    <property type="entry name" value="TRAM"/>
    <property type="match status" value="1"/>
</dbReference>
<dbReference type="InterPro" id="IPR007197">
    <property type="entry name" value="rSAM"/>
</dbReference>
<evidence type="ECO:0000256" key="4">
    <source>
        <dbReference type="ARBA" id="ARBA00022723"/>
    </source>
</evidence>
<dbReference type="PROSITE" id="PS51918">
    <property type="entry name" value="RADICAL_SAM"/>
    <property type="match status" value="1"/>
</dbReference>
<dbReference type="EC" id="2.8.4.3" evidence="10"/>
<sequence>MSNETKGVDLKSAAQNVERKLFIETYGCQMNVADSEVVASIMEMDGYAVTNKIEEADAIFVNTCSVRDNAEQKVLGRLQYFQSLKRKKRTLIIGVLGCMAERVKEELISNHGVDLVVGPDSYMDLPNLVGAVEHGEKAINVELSTQETYKDVIPLKIGGINISGFISIMRGCNNFCTYCIVPYTRGRERSRDVESILNEVRDMRDKGFREVTLLGQNVNSYIFKKGDESITFPMLLERVALEAPDMRIRFTTSHPKDMSDDTLTVIAKYPNLCRHIHLPAQSGSSRILKIMNRKYTREWYMDRIAAIRRILPDCAISTDLFCGFHSETQDEYEETLSLMREVGYDSAFMFKYSERPGTFAAKNLEDNIPEDEKVRRLQGMIDLQNKLSEESNLRDVGKVFEVLVEGFSKRSREQLFGRTSQNKVVIFDKQNFKVGQFVKVCVTGASSATLFGQPIEA</sequence>
<keyword evidence="10" id="KW-0808">Transferase</keyword>
<evidence type="ECO:0000256" key="3">
    <source>
        <dbReference type="ARBA" id="ARBA00022691"/>
    </source>
</evidence>
<dbReference type="SFLD" id="SFLDG01082">
    <property type="entry name" value="B12-binding_domain_containing"/>
    <property type="match status" value="1"/>
</dbReference>
<dbReference type="PANTHER" id="PTHR43020">
    <property type="entry name" value="CDK5 REGULATORY SUBUNIT-ASSOCIATED PROTEIN 1"/>
    <property type="match status" value="1"/>
</dbReference>
<organism evidence="10">
    <name type="scientific">bioreactor metagenome</name>
    <dbReference type="NCBI Taxonomy" id="1076179"/>
    <lineage>
        <taxon>unclassified sequences</taxon>
        <taxon>metagenomes</taxon>
        <taxon>ecological metagenomes</taxon>
    </lineage>
</organism>
<evidence type="ECO:0000256" key="1">
    <source>
        <dbReference type="ARBA" id="ARBA00001966"/>
    </source>
</evidence>
<dbReference type="InterPro" id="IPR038135">
    <property type="entry name" value="Methylthiotransferase_N_sf"/>
</dbReference>
<reference evidence="10" key="1">
    <citation type="submission" date="2019-08" db="EMBL/GenBank/DDBJ databases">
        <authorList>
            <person name="Kucharzyk K."/>
            <person name="Murdoch R.W."/>
            <person name="Higgins S."/>
            <person name="Loffler F."/>
        </authorList>
    </citation>
    <scope>NUCLEOTIDE SEQUENCE</scope>
</reference>
<dbReference type="InterPro" id="IPR002792">
    <property type="entry name" value="TRAM_dom"/>
</dbReference>
<keyword evidence="3" id="KW-0949">S-adenosyl-L-methionine</keyword>
<dbReference type="PANTHER" id="PTHR43020:SF2">
    <property type="entry name" value="MITOCHONDRIAL TRNA METHYLTHIOTRANSFERASE CDK5RAP1"/>
    <property type="match status" value="1"/>
</dbReference>
<name>A0A644VQU8_9ZZZZ</name>
<dbReference type="NCBIfam" id="TIGR00089">
    <property type="entry name" value="MiaB/RimO family radical SAM methylthiotransferase"/>
    <property type="match status" value="1"/>
</dbReference>
<dbReference type="FunFam" id="3.80.30.20:FF:000001">
    <property type="entry name" value="tRNA-2-methylthio-N(6)-dimethylallyladenosine synthase 2"/>
    <property type="match status" value="1"/>
</dbReference>
<comment type="cofactor">
    <cofactor evidence="1">
        <name>[4Fe-4S] cluster</name>
        <dbReference type="ChEBI" id="CHEBI:49883"/>
    </cofactor>
</comment>
<dbReference type="SMART" id="SM00729">
    <property type="entry name" value="Elp3"/>
    <property type="match status" value="1"/>
</dbReference>
<dbReference type="SFLD" id="SFLDF00273">
    <property type="entry name" value="(dimethylallyl)adenosine_tRNA"/>
    <property type="match status" value="1"/>
</dbReference>
<dbReference type="InterPro" id="IPR020612">
    <property type="entry name" value="Methylthiotransferase_CS"/>
</dbReference>
<dbReference type="EMBL" id="VSSQ01000396">
    <property type="protein sequence ID" value="MPL93590.1"/>
    <property type="molecule type" value="Genomic_DNA"/>
</dbReference>
<protein>
    <submittedName>
        <fullName evidence="10">tRNA-2-methylthio-N(6)-dimethylallyladenosine synthase</fullName>
        <ecNumber evidence="10">2.8.4.3</ecNumber>
    </submittedName>
</protein>
<dbReference type="Pfam" id="PF04055">
    <property type="entry name" value="Radical_SAM"/>
    <property type="match status" value="1"/>
</dbReference>
<evidence type="ECO:0000256" key="6">
    <source>
        <dbReference type="ARBA" id="ARBA00023014"/>
    </source>
</evidence>
<dbReference type="SUPFAM" id="SSF102114">
    <property type="entry name" value="Radical SAM enzymes"/>
    <property type="match status" value="1"/>
</dbReference>
<proteinExistence type="inferred from homology"/>
<evidence type="ECO:0000259" key="9">
    <source>
        <dbReference type="PROSITE" id="PS51918"/>
    </source>
</evidence>
<dbReference type="InterPro" id="IPR005839">
    <property type="entry name" value="Methylthiotransferase"/>
</dbReference>
<dbReference type="Pfam" id="PF00919">
    <property type="entry name" value="UPF0004"/>
    <property type="match status" value="1"/>
</dbReference>
<dbReference type="GO" id="GO:0005829">
    <property type="term" value="C:cytosol"/>
    <property type="evidence" value="ECO:0007669"/>
    <property type="project" value="TreeGrafter"/>
</dbReference>
<dbReference type="Pfam" id="PF01938">
    <property type="entry name" value="TRAM"/>
    <property type="match status" value="1"/>
</dbReference>
<gene>
    <name evidence="10" type="primary">miaB_15</name>
    <name evidence="10" type="ORF">SDC9_39724</name>
</gene>
<dbReference type="Gene3D" id="3.40.50.12160">
    <property type="entry name" value="Methylthiotransferase, N-terminal domain"/>
    <property type="match status" value="1"/>
</dbReference>
<evidence type="ECO:0000256" key="5">
    <source>
        <dbReference type="ARBA" id="ARBA00023004"/>
    </source>
</evidence>
<dbReference type="Gene3D" id="3.80.30.20">
    <property type="entry name" value="tm_1862 like domain"/>
    <property type="match status" value="1"/>
</dbReference>
<evidence type="ECO:0000259" key="8">
    <source>
        <dbReference type="PROSITE" id="PS51449"/>
    </source>
</evidence>
<dbReference type="PROSITE" id="PS51449">
    <property type="entry name" value="MTTASE_N"/>
    <property type="match status" value="1"/>
</dbReference>
<dbReference type="GO" id="GO:0035597">
    <property type="term" value="F:tRNA-2-methylthio-N(6)-dimethylallyladenosine(37) synthase activity"/>
    <property type="evidence" value="ECO:0007669"/>
    <property type="project" value="UniProtKB-EC"/>
</dbReference>
<dbReference type="GO" id="GO:0051539">
    <property type="term" value="F:4 iron, 4 sulfur cluster binding"/>
    <property type="evidence" value="ECO:0007669"/>
    <property type="project" value="UniProtKB-KW"/>
</dbReference>
<dbReference type="CDD" id="cd01335">
    <property type="entry name" value="Radical_SAM"/>
    <property type="match status" value="1"/>
</dbReference>
<dbReference type="NCBIfam" id="TIGR01574">
    <property type="entry name" value="miaB-methiolase"/>
    <property type="match status" value="1"/>
</dbReference>
<dbReference type="InterPro" id="IPR006463">
    <property type="entry name" value="MiaB_methiolase"/>
</dbReference>
<feature type="domain" description="TRAM" evidence="7">
    <location>
        <begin position="393"/>
        <end position="456"/>
    </location>
</feature>
<dbReference type="SFLD" id="SFLDF00413">
    <property type="entry name" value="CDK5RAP1"/>
    <property type="match status" value="1"/>
</dbReference>
<accession>A0A644VQU8</accession>
<dbReference type="FunFam" id="3.40.50.12160:FF:000003">
    <property type="entry name" value="CDK5 regulatory subunit-associated protein 1"/>
    <property type="match status" value="1"/>
</dbReference>
<keyword evidence="6" id="KW-0411">Iron-sulfur</keyword>
<comment type="caution">
    <text evidence="10">The sequence shown here is derived from an EMBL/GenBank/DDBJ whole genome shotgun (WGS) entry which is preliminary data.</text>
</comment>
<dbReference type="GO" id="GO:0046872">
    <property type="term" value="F:metal ion binding"/>
    <property type="evidence" value="ECO:0007669"/>
    <property type="project" value="UniProtKB-KW"/>
</dbReference>